<dbReference type="PANTHER" id="PTHR12106">
    <property type="entry name" value="SORTILIN RELATED"/>
    <property type="match status" value="1"/>
</dbReference>
<dbReference type="InterPro" id="IPR050310">
    <property type="entry name" value="VPS10-sortilin"/>
</dbReference>
<dbReference type="CDD" id="cd15482">
    <property type="entry name" value="Sialidase_non-viral"/>
    <property type="match status" value="1"/>
</dbReference>
<dbReference type="PANTHER" id="PTHR12106:SF27">
    <property type="entry name" value="SORTILIN-RELATED RECEPTOR"/>
    <property type="match status" value="1"/>
</dbReference>
<keyword evidence="1" id="KW-1133">Transmembrane helix</keyword>
<proteinExistence type="predicted"/>
<dbReference type="RefSeq" id="WP_205097752.1">
    <property type="nucleotide sequence ID" value="NZ_CAJNAQ010000002.1"/>
</dbReference>
<dbReference type="SUPFAM" id="SSF110296">
    <property type="entry name" value="Oligoxyloglucan reducing end-specific cellobiohydrolase"/>
    <property type="match status" value="1"/>
</dbReference>
<dbReference type="InterPro" id="IPR002860">
    <property type="entry name" value="BNR_rpt"/>
</dbReference>
<gene>
    <name evidence="2" type="ORF">NUZ5A_20128</name>
</gene>
<dbReference type="InterPro" id="IPR054817">
    <property type="entry name" value="Glycosyl_F510_1955-like"/>
</dbReference>
<keyword evidence="2" id="KW-0378">Hydrolase</keyword>
<dbReference type="EMBL" id="CAJNAQ010000002">
    <property type="protein sequence ID" value="CAE6486353.1"/>
    <property type="molecule type" value="Genomic_DNA"/>
</dbReference>
<dbReference type="Proteomes" id="UP000655759">
    <property type="component" value="Unassembled WGS sequence"/>
</dbReference>
<evidence type="ECO:0000256" key="1">
    <source>
        <dbReference type="SAM" id="Phobius"/>
    </source>
</evidence>
<protein>
    <submittedName>
        <fullName evidence="2">BNR repeat-containing glycosyl hydrolase</fullName>
    </submittedName>
</protein>
<dbReference type="InterPro" id="IPR015943">
    <property type="entry name" value="WD40/YVTN_repeat-like_dom_sf"/>
</dbReference>
<accession>A0A812EU18</accession>
<dbReference type="Gene3D" id="2.130.10.10">
    <property type="entry name" value="YVTN repeat-like/Quinoprotein amine dehydrogenase"/>
    <property type="match status" value="2"/>
</dbReference>
<reference evidence="2" key="1">
    <citation type="submission" date="2021-02" db="EMBL/GenBank/DDBJ databases">
        <authorList>
            <person name="Han P."/>
        </authorList>
    </citation>
    <scope>NUCLEOTIDE SEQUENCE</scope>
    <source>
        <strain evidence="2">Candidatus Nitrosotenuis uzonensis 5A</strain>
    </source>
</reference>
<feature type="transmembrane region" description="Helical" evidence="1">
    <location>
        <begin position="7"/>
        <end position="26"/>
    </location>
</feature>
<evidence type="ECO:0000313" key="3">
    <source>
        <dbReference type="Proteomes" id="UP000655759"/>
    </source>
</evidence>
<dbReference type="AlphaFoldDB" id="A0A812EU18"/>
<keyword evidence="1" id="KW-0472">Membrane</keyword>
<dbReference type="NCBIfam" id="NF045728">
    <property type="entry name" value="glycosyl_F510_1955"/>
    <property type="match status" value="1"/>
</dbReference>
<evidence type="ECO:0000313" key="2">
    <source>
        <dbReference type="EMBL" id="CAE6486353.1"/>
    </source>
</evidence>
<name>A0A812EU18_9ARCH</name>
<comment type="caution">
    <text evidence="2">The sequence shown here is derived from an EMBL/GenBank/DDBJ whole genome shotgun (WGS) entry which is preliminary data.</text>
</comment>
<sequence length="307" mass="32984">MTVQKRQLSIIIGTVTIAAVVIGIALSSQNQMTKTEDSTNPRTVFWRHIHGLGIDPSDRSILYIATHGDFYQSVNGGPPIKVDEKRADYMAFNAPPSAGIPLYASGHPGTGGNTGLIKSTDGGKTWQTVATILEPPVDFHAMAVSKSDPNIIIGFDSAGRGLFKTTDGGKNWQTLTPPEYISALAISPTYANVMFAGTGKGIFVSNDGGNSWTHLEQYRGLLVFAIAFDENGTLYASTGEFGLASSSDLGQNWQKINTPKLTITSIAVDSQNKILYIAGYPPEGFQEAYSSRDDGKTWDLIATNKEL</sequence>
<dbReference type="Pfam" id="PF02012">
    <property type="entry name" value="BNR"/>
    <property type="match status" value="1"/>
</dbReference>
<dbReference type="GO" id="GO:0016787">
    <property type="term" value="F:hydrolase activity"/>
    <property type="evidence" value="ECO:0007669"/>
    <property type="project" value="UniProtKB-KW"/>
</dbReference>
<keyword evidence="1" id="KW-0812">Transmembrane</keyword>
<organism evidence="2 3">
    <name type="scientific">Candidatus Nitrosotenuis uzonensis</name>
    <dbReference type="NCBI Taxonomy" id="1407055"/>
    <lineage>
        <taxon>Archaea</taxon>
        <taxon>Nitrososphaerota</taxon>
        <taxon>Candidatus Nitrosotenuis</taxon>
    </lineage>
</organism>